<dbReference type="Pfam" id="PF00467">
    <property type="entry name" value="KOW"/>
    <property type="match status" value="1"/>
</dbReference>
<dbReference type="AlphaFoldDB" id="A0A0R2H1M2"/>
<name>A0A0R2H1M2_9FIRM</name>
<evidence type="ECO:0000256" key="3">
    <source>
        <dbReference type="ARBA" id="ARBA00023015"/>
    </source>
</evidence>
<evidence type="ECO:0000259" key="8">
    <source>
        <dbReference type="SMART" id="SM00738"/>
    </source>
</evidence>
<evidence type="ECO:0000256" key="4">
    <source>
        <dbReference type="ARBA" id="ARBA00023163"/>
    </source>
</evidence>
<evidence type="ECO:0000313" key="10">
    <source>
        <dbReference type="EMBL" id="KRN46251.1"/>
    </source>
</evidence>
<dbReference type="PRINTS" id="PR00338">
    <property type="entry name" value="NUSGTNSCPFCT"/>
</dbReference>
<dbReference type="InterPro" id="IPR005824">
    <property type="entry name" value="KOW"/>
</dbReference>
<dbReference type="Pfam" id="PF02357">
    <property type="entry name" value="NusG"/>
    <property type="match status" value="1"/>
</dbReference>
<protein>
    <recommendedName>
        <fullName evidence="5 6">Transcription termination/antitermination protein NusG</fullName>
    </recommendedName>
</protein>
<dbReference type="SMART" id="SM00739">
    <property type="entry name" value="KOW"/>
    <property type="match status" value="1"/>
</dbReference>
<gene>
    <name evidence="5" type="primary">nusG</name>
    <name evidence="10" type="ORF">IV49_GL001855</name>
</gene>
<dbReference type="FunFam" id="3.30.70.940:FF:000002">
    <property type="entry name" value="Transcription termination/antitermination protein NusG"/>
    <property type="match status" value="1"/>
</dbReference>
<comment type="caution">
    <text evidence="10">The sequence shown here is derived from an EMBL/GenBank/DDBJ whole genome shotgun (WGS) entry which is preliminary data.</text>
</comment>
<keyword evidence="11" id="KW-1185">Reference proteome</keyword>
<dbReference type="InterPro" id="IPR006645">
    <property type="entry name" value="NGN-like_dom"/>
</dbReference>
<dbReference type="NCBIfam" id="TIGR00922">
    <property type="entry name" value="nusG"/>
    <property type="match status" value="1"/>
</dbReference>
<evidence type="ECO:0000256" key="2">
    <source>
        <dbReference type="ARBA" id="ARBA00022814"/>
    </source>
</evidence>
<evidence type="ECO:0000256" key="6">
    <source>
        <dbReference type="NCBIfam" id="TIGR00922"/>
    </source>
</evidence>
<dbReference type="GO" id="GO:0031564">
    <property type="term" value="P:transcription antitermination"/>
    <property type="evidence" value="ECO:0007669"/>
    <property type="project" value="UniProtKB-UniRule"/>
</dbReference>
<dbReference type="PATRIC" id="fig|1410657.5.peg.1914"/>
<evidence type="ECO:0000256" key="5">
    <source>
        <dbReference type="HAMAP-Rule" id="MF_00948"/>
    </source>
</evidence>
<dbReference type="InterPro" id="IPR047050">
    <property type="entry name" value="NGN"/>
</dbReference>
<sequence length="185" mass="20501">MADINDEGRMWYVVNTYSGHENKVKENLEKRIESMGLQDVLFNILVPTHPETVVKNGKKVNVEKNLWPGYVLVEMVMTDEAWYVVRNTPGVTGFIGSSGGGAKPFPLAKHEIDPILKKMGIQTAKLEINFEVGDEVKILSAPFAGMSGKVEAIDVEKERATVLVDFLGNLTPTELDLVSLEKVEL</sequence>
<dbReference type="SMART" id="SM00738">
    <property type="entry name" value="NGN"/>
    <property type="match status" value="1"/>
</dbReference>
<dbReference type="Proteomes" id="UP000051841">
    <property type="component" value="Unassembled WGS sequence"/>
</dbReference>
<feature type="domain" description="NusG-like N-terminal" evidence="8">
    <location>
        <begin position="8"/>
        <end position="119"/>
    </location>
</feature>
<proteinExistence type="inferred from homology"/>
<dbReference type="CDD" id="cd09891">
    <property type="entry name" value="NGN_Bact_1"/>
    <property type="match status" value="1"/>
</dbReference>
<dbReference type="HAMAP" id="MF_00948">
    <property type="entry name" value="NusG"/>
    <property type="match status" value="1"/>
</dbReference>
<comment type="function">
    <text evidence="5 7">Participates in transcription elongation, termination and antitermination.</text>
</comment>
<dbReference type="InterPro" id="IPR001062">
    <property type="entry name" value="Transcrpt_antiterm_NusG"/>
</dbReference>
<dbReference type="Gene3D" id="2.30.30.30">
    <property type="match status" value="1"/>
</dbReference>
<dbReference type="EMBL" id="JQBL01000061">
    <property type="protein sequence ID" value="KRN46251.1"/>
    <property type="molecule type" value="Genomic_DNA"/>
</dbReference>
<dbReference type="Gene3D" id="3.30.70.940">
    <property type="entry name" value="NusG, N-terminal domain"/>
    <property type="match status" value="1"/>
</dbReference>
<organism evidence="10 11">
    <name type="scientific">Kandleria vitulina DSM 20405</name>
    <dbReference type="NCBI Taxonomy" id="1410657"/>
    <lineage>
        <taxon>Bacteria</taxon>
        <taxon>Bacillati</taxon>
        <taxon>Bacillota</taxon>
        <taxon>Erysipelotrichia</taxon>
        <taxon>Erysipelotrichales</taxon>
        <taxon>Coprobacillaceae</taxon>
        <taxon>Kandleria</taxon>
    </lineage>
</organism>
<dbReference type="GO" id="GO:0005829">
    <property type="term" value="C:cytosol"/>
    <property type="evidence" value="ECO:0007669"/>
    <property type="project" value="TreeGrafter"/>
</dbReference>
<evidence type="ECO:0000256" key="7">
    <source>
        <dbReference type="RuleBase" id="RU000538"/>
    </source>
</evidence>
<evidence type="ECO:0000313" key="11">
    <source>
        <dbReference type="Proteomes" id="UP000051841"/>
    </source>
</evidence>
<comment type="similarity">
    <text evidence="5 7">Belongs to the NusG family.</text>
</comment>
<dbReference type="InterPro" id="IPR036735">
    <property type="entry name" value="NGN_dom_sf"/>
</dbReference>
<keyword evidence="4 5" id="KW-0804">Transcription</keyword>
<keyword evidence="3 5" id="KW-0805">Transcription regulation</keyword>
<dbReference type="PANTHER" id="PTHR30265:SF2">
    <property type="entry name" value="TRANSCRIPTION TERMINATION_ANTITERMINATION PROTEIN NUSG"/>
    <property type="match status" value="1"/>
</dbReference>
<keyword evidence="1 5" id="KW-0806">Transcription termination</keyword>
<dbReference type="InterPro" id="IPR014722">
    <property type="entry name" value="Rib_uL2_dom2"/>
</dbReference>
<dbReference type="GO" id="GO:0006354">
    <property type="term" value="P:DNA-templated transcription elongation"/>
    <property type="evidence" value="ECO:0007669"/>
    <property type="project" value="UniProtKB-UniRule"/>
</dbReference>
<accession>A0A0R2H1M2</accession>
<dbReference type="InterPro" id="IPR043425">
    <property type="entry name" value="NusG-like"/>
</dbReference>
<dbReference type="RefSeq" id="WP_029071084.1">
    <property type="nucleotide sequence ID" value="NZ_JNKN01000058.1"/>
</dbReference>
<dbReference type="InterPro" id="IPR008991">
    <property type="entry name" value="Translation_prot_SH3-like_sf"/>
</dbReference>
<dbReference type="PANTHER" id="PTHR30265">
    <property type="entry name" value="RHO-INTERACTING TRANSCRIPTION TERMINATION FACTOR NUSG"/>
    <property type="match status" value="1"/>
</dbReference>
<keyword evidence="2 5" id="KW-0889">Transcription antitermination</keyword>
<evidence type="ECO:0000259" key="9">
    <source>
        <dbReference type="SMART" id="SM00739"/>
    </source>
</evidence>
<dbReference type="GO" id="GO:0006353">
    <property type="term" value="P:DNA-templated transcription termination"/>
    <property type="evidence" value="ECO:0007669"/>
    <property type="project" value="UniProtKB-UniRule"/>
</dbReference>
<dbReference type="CDD" id="cd06091">
    <property type="entry name" value="KOW_NusG"/>
    <property type="match status" value="1"/>
</dbReference>
<dbReference type="SUPFAM" id="SSF50104">
    <property type="entry name" value="Translation proteins SH3-like domain"/>
    <property type="match status" value="1"/>
</dbReference>
<dbReference type="SUPFAM" id="SSF82679">
    <property type="entry name" value="N-utilization substance G protein NusG, N-terminal domain"/>
    <property type="match status" value="1"/>
</dbReference>
<reference evidence="10 11" key="1">
    <citation type="journal article" date="2015" name="Genome Announc.">
        <title>Expanding the biotechnology potential of lactobacilli through comparative genomics of 213 strains and associated genera.</title>
        <authorList>
            <person name="Sun Z."/>
            <person name="Harris H.M."/>
            <person name="McCann A."/>
            <person name="Guo C."/>
            <person name="Argimon S."/>
            <person name="Zhang W."/>
            <person name="Yang X."/>
            <person name="Jeffery I.B."/>
            <person name="Cooney J.C."/>
            <person name="Kagawa T.F."/>
            <person name="Liu W."/>
            <person name="Song Y."/>
            <person name="Salvetti E."/>
            <person name="Wrobel A."/>
            <person name="Rasinkangas P."/>
            <person name="Parkhill J."/>
            <person name="Rea M.C."/>
            <person name="O'Sullivan O."/>
            <person name="Ritari J."/>
            <person name="Douillard F.P."/>
            <person name="Paul Ross R."/>
            <person name="Yang R."/>
            <person name="Briner A.E."/>
            <person name="Felis G.E."/>
            <person name="de Vos W.M."/>
            <person name="Barrangou R."/>
            <person name="Klaenhammer T.R."/>
            <person name="Caufield P.W."/>
            <person name="Cui Y."/>
            <person name="Zhang H."/>
            <person name="O'Toole P.W."/>
        </authorList>
    </citation>
    <scope>NUCLEOTIDE SEQUENCE [LARGE SCALE GENOMIC DNA]</scope>
    <source>
        <strain evidence="10 11">DSM 20405</strain>
    </source>
</reference>
<feature type="domain" description="KOW" evidence="9">
    <location>
        <begin position="129"/>
        <end position="156"/>
    </location>
</feature>
<evidence type="ECO:0000256" key="1">
    <source>
        <dbReference type="ARBA" id="ARBA00022472"/>
    </source>
</evidence>
<dbReference type="GO" id="GO:0032784">
    <property type="term" value="P:regulation of DNA-templated transcription elongation"/>
    <property type="evidence" value="ECO:0007669"/>
    <property type="project" value="InterPro"/>
</dbReference>